<reference evidence="3 4" key="1">
    <citation type="submission" date="2019-03" db="EMBL/GenBank/DDBJ databases">
        <title>Genomics of glacier-inhabiting Cryobacterium strains.</title>
        <authorList>
            <person name="Liu Q."/>
            <person name="Xin Y.-H."/>
        </authorList>
    </citation>
    <scope>NUCLEOTIDE SEQUENCE [LARGE SCALE GENOMIC DNA]</scope>
    <source>
        <strain evidence="3 4">CGMCC 1.10440</strain>
    </source>
</reference>
<sequence length="360" mass="39055">MAQDHIGALGQIVKELRKAKGLNQNELGTRAGYGAGAGVAISRLENGLLKPGVRKLQAIAQVLDLTLEELEARASTQSGENSLPTKTIASDERDRESPQARAARIQQEIFARKNSITSLSEKFGIAQDRARDEFFMRFIEVAERIEGAQKPDTIRPQIHNASGADADNLADRQLEDTSDGFAQLLAVGGGVATNLAISWLSGGARATKGLTGVVAAPLFALAAGGLVMMIKRNRQQQRELAAQLDVAEAQLNATEPGFKAVRKLLPRATETLEYIAVHAGHAVNRWENQLGAGTMSWEQLGKEGRQRYGDFIAISAAQISLLQIDVQRLLTTHDREELHELIADAENWLSVSRDAVEARV</sequence>
<keyword evidence="2" id="KW-0472">Membrane</keyword>
<dbReference type="Gene3D" id="1.10.260.40">
    <property type="entry name" value="lambda repressor-like DNA-binding domains"/>
    <property type="match status" value="1"/>
</dbReference>
<dbReference type="RefSeq" id="WP_104096003.1">
    <property type="nucleotide sequence ID" value="NZ_JACHBP010000001.1"/>
</dbReference>
<evidence type="ECO:0000256" key="1">
    <source>
        <dbReference type="SAM" id="MobiDB-lite"/>
    </source>
</evidence>
<name>A0A4R8VCG3_9MICO</name>
<organism evidence="3 4">
    <name type="scientific">Terrimesophilobacter mesophilus</name>
    <dbReference type="NCBI Taxonomy" id="433647"/>
    <lineage>
        <taxon>Bacteria</taxon>
        <taxon>Bacillati</taxon>
        <taxon>Actinomycetota</taxon>
        <taxon>Actinomycetes</taxon>
        <taxon>Micrococcales</taxon>
        <taxon>Microbacteriaceae</taxon>
        <taxon>Terrimesophilobacter</taxon>
    </lineage>
</organism>
<dbReference type="SMART" id="SM00530">
    <property type="entry name" value="HTH_XRE"/>
    <property type="match status" value="1"/>
</dbReference>
<comment type="caution">
    <text evidence="3">The sequence shown here is derived from an EMBL/GenBank/DDBJ whole genome shotgun (WGS) entry which is preliminary data.</text>
</comment>
<evidence type="ECO:0000313" key="4">
    <source>
        <dbReference type="Proteomes" id="UP000298488"/>
    </source>
</evidence>
<gene>
    <name evidence="3" type="ORF">E3N84_08855</name>
</gene>
<feature type="compositionally biased region" description="Basic and acidic residues" evidence="1">
    <location>
        <begin position="89"/>
        <end position="98"/>
    </location>
</feature>
<dbReference type="GO" id="GO:0003677">
    <property type="term" value="F:DNA binding"/>
    <property type="evidence" value="ECO:0007669"/>
    <property type="project" value="InterPro"/>
</dbReference>
<dbReference type="InterPro" id="IPR010982">
    <property type="entry name" value="Lambda_DNA-bd_dom_sf"/>
</dbReference>
<dbReference type="Pfam" id="PF01381">
    <property type="entry name" value="HTH_3"/>
    <property type="match status" value="1"/>
</dbReference>
<dbReference type="AlphaFoldDB" id="A0A4R8VCG3"/>
<evidence type="ECO:0000256" key="2">
    <source>
        <dbReference type="SAM" id="Phobius"/>
    </source>
</evidence>
<dbReference type="SUPFAM" id="SSF47413">
    <property type="entry name" value="lambda repressor-like DNA-binding domains"/>
    <property type="match status" value="1"/>
</dbReference>
<accession>A0A4R8VCG3</accession>
<feature type="transmembrane region" description="Helical" evidence="2">
    <location>
        <begin position="212"/>
        <end position="230"/>
    </location>
</feature>
<dbReference type="Proteomes" id="UP000298488">
    <property type="component" value="Unassembled WGS sequence"/>
</dbReference>
<evidence type="ECO:0000313" key="3">
    <source>
        <dbReference type="EMBL" id="TFB80136.1"/>
    </source>
</evidence>
<feature type="region of interest" description="Disordered" evidence="1">
    <location>
        <begin position="73"/>
        <end position="102"/>
    </location>
</feature>
<proteinExistence type="predicted"/>
<protein>
    <submittedName>
        <fullName evidence="3">XRE family transcriptional regulator</fullName>
    </submittedName>
</protein>
<dbReference type="EMBL" id="SOFI01000003">
    <property type="protein sequence ID" value="TFB80136.1"/>
    <property type="molecule type" value="Genomic_DNA"/>
</dbReference>
<dbReference type="PROSITE" id="PS50943">
    <property type="entry name" value="HTH_CROC1"/>
    <property type="match status" value="1"/>
</dbReference>
<keyword evidence="4" id="KW-1185">Reference proteome</keyword>
<dbReference type="OrthoDB" id="513181at2"/>
<keyword evidence="2" id="KW-0812">Transmembrane</keyword>
<feature type="compositionally biased region" description="Polar residues" evidence="1">
    <location>
        <begin position="74"/>
        <end position="88"/>
    </location>
</feature>
<dbReference type="CDD" id="cd00093">
    <property type="entry name" value="HTH_XRE"/>
    <property type="match status" value="1"/>
</dbReference>
<dbReference type="InterPro" id="IPR001387">
    <property type="entry name" value="Cro/C1-type_HTH"/>
</dbReference>
<keyword evidence="2" id="KW-1133">Transmembrane helix</keyword>
<feature type="transmembrane region" description="Helical" evidence="2">
    <location>
        <begin position="181"/>
        <end position="200"/>
    </location>
</feature>